<evidence type="ECO:0000256" key="6">
    <source>
        <dbReference type="PIRSR" id="PIRSR000097-3"/>
    </source>
</evidence>
<evidence type="ECO:0000313" key="9">
    <source>
        <dbReference type="Proteomes" id="UP000655366"/>
    </source>
</evidence>
<dbReference type="Proteomes" id="UP000655366">
    <property type="component" value="Unassembled WGS sequence"/>
</dbReference>
<dbReference type="PANTHER" id="PTHR43827:SF3">
    <property type="entry name" value="NADP-DEPENDENT OXIDOREDUCTASE DOMAIN-CONTAINING PROTEIN"/>
    <property type="match status" value="1"/>
</dbReference>
<dbReference type="GO" id="GO:0016616">
    <property type="term" value="F:oxidoreductase activity, acting on the CH-OH group of donors, NAD or NADP as acceptor"/>
    <property type="evidence" value="ECO:0007669"/>
    <property type="project" value="UniProtKB-ARBA"/>
</dbReference>
<comment type="caution">
    <text evidence="8">The sequence shown here is derived from an EMBL/GenBank/DDBJ whole genome shotgun (WGS) entry which is preliminary data.</text>
</comment>
<dbReference type="SUPFAM" id="SSF51430">
    <property type="entry name" value="NAD(P)-linked oxidoreductase"/>
    <property type="match status" value="1"/>
</dbReference>
<accession>A0A931CKJ0</accession>
<dbReference type="EMBL" id="JADNYM010000015">
    <property type="protein sequence ID" value="MBG0740257.1"/>
    <property type="molecule type" value="Genomic_DNA"/>
</dbReference>
<keyword evidence="3" id="KW-0560">Oxidoreductase</keyword>
<dbReference type="Gene3D" id="3.20.20.100">
    <property type="entry name" value="NADP-dependent oxidoreductase domain"/>
    <property type="match status" value="1"/>
</dbReference>
<dbReference type="FunFam" id="3.20.20.100:FF:000015">
    <property type="entry name" value="Oxidoreductase, aldo/keto reductase family"/>
    <property type="match status" value="1"/>
</dbReference>
<dbReference type="AlphaFoldDB" id="A0A931CKJ0"/>
<evidence type="ECO:0000256" key="3">
    <source>
        <dbReference type="ARBA" id="ARBA00023002"/>
    </source>
</evidence>
<evidence type="ECO:0000256" key="1">
    <source>
        <dbReference type="ARBA" id="ARBA00007905"/>
    </source>
</evidence>
<proteinExistence type="inferred from homology"/>
<dbReference type="PIRSF" id="PIRSF000097">
    <property type="entry name" value="AKR"/>
    <property type="match status" value="1"/>
</dbReference>
<organism evidence="8 9">
    <name type="scientific">Arthrobacter terrae</name>
    <dbReference type="NCBI Taxonomy" id="2935737"/>
    <lineage>
        <taxon>Bacteria</taxon>
        <taxon>Bacillati</taxon>
        <taxon>Actinomycetota</taxon>
        <taxon>Actinomycetes</taxon>
        <taxon>Micrococcales</taxon>
        <taxon>Micrococcaceae</taxon>
        <taxon>Arthrobacter</taxon>
    </lineage>
</organism>
<dbReference type="Pfam" id="PF00248">
    <property type="entry name" value="Aldo_ket_red"/>
    <property type="match status" value="1"/>
</dbReference>
<evidence type="ECO:0000259" key="7">
    <source>
        <dbReference type="Pfam" id="PF00248"/>
    </source>
</evidence>
<protein>
    <submittedName>
        <fullName evidence="8">Aldo/keto reductase</fullName>
    </submittedName>
</protein>
<dbReference type="InterPro" id="IPR036812">
    <property type="entry name" value="NAD(P)_OxRdtase_dom_sf"/>
</dbReference>
<dbReference type="PROSITE" id="PS00062">
    <property type="entry name" value="ALDOKETO_REDUCTASE_2"/>
    <property type="match status" value="1"/>
</dbReference>
<feature type="active site" description="Proton donor" evidence="4">
    <location>
        <position position="51"/>
    </location>
</feature>
<evidence type="ECO:0000313" key="8">
    <source>
        <dbReference type="EMBL" id="MBG0740257.1"/>
    </source>
</evidence>
<dbReference type="RefSeq" id="WP_196397192.1">
    <property type="nucleotide sequence ID" value="NZ_JADNYM010000015.1"/>
</dbReference>
<feature type="site" description="Lowers pKa of active site Tyr" evidence="6">
    <location>
        <position position="81"/>
    </location>
</feature>
<comment type="similarity">
    <text evidence="1">Belongs to the aldo/keto reductase family.</text>
</comment>
<reference evidence="8 9" key="1">
    <citation type="submission" date="2020-11" db="EMBL/GenBank/DDBJ databases">
        <title>Arthrobacter antarcticus sp. nov., isolated from Antarctic Soil.</title>
        <authorList>
            <person name="Li J."/>
        </authorList>
    </citation>
    <scope>NUCLEOTIDE SEQUENCE [LARGE SCALE GENOMIC DNA]</scope>
    <source>
        <strain evidence="8 9">Z1-20</strain>
    </source>
</reference>
<feature type="domain" description="NADP-dependent oxidoreductase" evidence="7">
    <location>
        <begin position="23"/>
        <end position="266"/>
    </location>
</feature>
<dbReference type="PRINTS" id="PR00069">
    <property type="entry name" value="ALDKETRDTASE"/>
</dbReference>
<evidence type="ECO:0000256" key="4">
    <source>
        <dbReference type="PIRSR" id="PIRSR000097-1"/>
    </source>
</evidence>
<keyword evidence="9" id="KW-1185">Reference proteome</keyword>
<sequence>MRQVPNVTLNNGVEIGQLGYGVYKVPAADSFALVSQALEAGYRSIDTAALYANEAGVGRAVRQATGDGGPLSREGVVVTTKVWNDSHGFDRTLTAFDESLHKLGLEYVDLYLIHWPCPEQDLYIQTYRALERLYHDGRVRAIGVCNFEPEHLRRLLDATDVVPAVNQVELHPWLQQNEVRAVNREAGILTEAWSPLARGQLLTDPVLLRIAAGLGRSVAQVVLRWHIQLGNIVIPKASSPARIRENRDIFDFQLDDGAMAAIAALDRGHRSGSDPGRVN</sequence>
<evidence type="ECO:0000256" key="2">
    <source>
        <dbReference type="ARBA" id="ARBA00022857"/>
    </source>
</evidence>
<name>A0A931CKJ0_9MICC</name>
<dbReference type="InterPro" id="IPR018170">
    <property type="entry name" value="Aldo/ket_reductase_CS"/>
</dbReference>
<dbReference type="PANTHER" id="PTHR43827">
    <property type="entry name" value="2,5-DIKETO-D-GLUCONIC ACID REDUCTASE"/>
    <property type="match status" value="1"/>
</dbReference>
<dbReference type="InterPro" id="IPR020471">
    <property type="entry name" value="AKR"/>
</dbReference>
<evidence type="ECO:0000256" key="5">
    <source>
        <dbReference type="PIRSR" id="PIRSR000097-2"/>
    </source>
</evidence>
<keyword evidence="2" id="KW-0521">NADP</keyword>
<dbReference type="InterPro" id="IPR023210">
    <property type="entry name" value="NADP_OxRdtase_dom"/>
</dbReference>
<gene>
    <name evidence="8" type="ORF">IV500_12785</name>
</gene>
<dbReference type="PROSITE" id="PS00798">
    <property type="entry name" value="ALDOKETO_REDUCTASE_1"/>
    <property type="match status" value="1"/>
</dbReference>
<feature type="binding site" evidence="5">
    <location>
        <position position="114"/>
    </location>
    <ligand>
        <name>substrate</name>
    </ligand>
</feature>